<evidence type="ECO:0000313" key="1">
    <source>
        <dbReference type="EMBL" id="CAG9135323.1"/>
    </source>
</evidence>
<accession>A0A8S4G2J8</accession>
<keyword evidence="2" id="KW-1185">Reference proteome</keyword>
<dbReference type="Proteomes" id="UP000653454">
    <property type="component" value="Unassembled WGS sequence"/>
</dbReference>
<gene>
    <name evidence="1" type="ORF">PLXY2_LOCUS13577</name>
</gene>
<dbReference type="AlphaFoldDB" id="A0A8S4G2J8"/>
<protein>
    <submittedName>
        <fullName evidence="1">(diamondback moth) hypothetical protein</fullName>
    </submittedName>
</protein>
<dbReference type="EMBL" id="CAJHNJ030000099">
    <property type="protein sequence ID" value="CAG9135323.1"/>
    <property type="molecule type" value="Genomic_DNA"/>
</dbReference>
<comment type="caution">
    <text evidence="1">The sequence shown here is derived from an EMBL/GenBank/DDBJ whole genome shotgun (WGS) entry which is preliminary data.</text>
</comment>
<organism evidence="1 2">
    <name type="scientific">Plutella xylostella</name>
    <name type="common">Diamondback moth</name>
    <name type="synonym">Plutella maculipennis</name>
    <dbReference type="NCBI Taxonomy" id="51655"/>
    <lineage>
        <taxon>Eukaryota</taxon>
        <taxon>Metazoa</taxon>
        <taxon>Ecdysozoa</taxon>
        <taxon>Arthropoda</taxon>
        <taxon>Hexapoda</taxon>
        <taxon>Insecta</taxon>
        <taxon>Pterygota</taxon>
        <taxon>Neoptera</taxon>
        <taxon>Endopterygota</taxon>
        <taxon>Lepidoptera</taxon>
        <taxon>Glossata</taxon>
        <taxon>Ditrysia</taxon>
        <taxon>Yponomeutoidea</taxon>
        <taxon>Plutellidae</taxon>
        <taxon>Plutella</taxon>
    </lineage>
</organism>
<proteinExistence type="predicted"/>
<reference evidence="1" key="1">
    <citation type="submission" date="2020-11" db="EMBL/GenBank/DDBJ databases">
        <authorList>
            <person name="Whiteford S."/>
        </authorList>
    </citation>
    <scope>NUCLEOTIDE SEQUENCE</scope>
</reference>
<name>A0A8S4G2J8_PLUXY</name>
<evidence type="ECO:0000313" key="2">
    <source>
        <dbReference type="Proteomes" id="UP000653454"/>
    </source>
</evidence>
<sequence length="115" mass="12274">MALELDDYTCAQALRSQLAVDCTPPCVHEATASAVVPWWYRGSSRECATPSGPQQPLWPPSSSGLALAARRRLYAAMCARGDRVCGAQALRSQLAVDCTPPCVHEATASAVVRPF</sequence>